<feature type="compositionally biased region" description="Acidic residues" evidence="1">
    <location>
        <begin position="92"/>
        <end position="104"/>
    </location>
</feature>
<name>A0A1W9NXJ2_UNCC3</name>
<dbReference type="Proteomes" id="UP000192520">
    <property type="component" value="Unassembled WGS sequence"/>
</dbReference>
<sequence>MTLMVVKTMPEMAGAPKRESGGALSLEESRARLQKLVERRQGKEKAPELPEEEPARKERLPLPPEKEKDEEEEIQVAAEAPASVPSSSSDDQTSDDGVQLDEEEKERAKKVGPGEALAWLYAWWERQKKKLIRGSQ</sequence>
<feature type="region of interest" description="Disordered" evidence="1">
    <location>
        <begin position="1"/>
        <end position="111"/>
    </location>
</feature>
<organism evidence="2 3">
    <name type="scientific">candidate division CPR3 bacterium 4484_211</name>
    <dbReference type="NCBI Taxonomy" id="1968527"/>
    <lineage>
        <taxon>Bacteria</taxon>
        <taxon>Bacteria division CPR3</taxon>
    </lineage>
</organism>
<comment type="caution">
    <text evidence="2">The sequence shown here is derived from an EMBL/GenBank/DDBJ whole genome shotgun (WGS) entry which is preliminary data.</text>
</comment>
<feature type="compositionally biased region" description="Low complexity" evidence="1">
    <location>
        <begin position="75"/>
        <end position="91"/>
    </location>
</feature>
<gene>
    <name evidence="2" type="ORF">B5M47_02740</name>
</gene>
<dbReference type="STRING" id="1968527.B5M47_02740"/>
<dbReference type="AlphaFoldDB" id="A0A1W9NXJ2"/>
<evidence type="ECO:0000313" key="2">
    <source>
        <dbReference type="EMBL" id="OQX50875.1"/>
    </source>
</evidence>
<protein>
    <submittedName>
        <fullName evidence="2">Uncharacterized protein</fullName>
    </submittedName>
</protein>
<evidence type="ECO:0000313" key="3">
    <source>
        <dbReference type="Proteomes" id="UP000192520"/>
    </source>
</evidence>
<reference evidence="3" key="1">
    <citation type="submission" date="2017-03" db="EMBL/GenBank/DDBJ databases">
        <title>Novel pathways for hydrocarbon cycling and metabolic interdependencies in hydrothermal sediment communities.</title>
        <authorList>
            <person name="Dombrowski N."/>
            <person name="Seitz K."/>
            <person name="Teske A."/>
            <person name="Baker B."/>
        </authorList>
    </citation>
    <scope>NUCLEOTIDE SEQUENCE [LARGE SCALE GENOMIC DNA]</scope>
</reference>
<evidence type="ECO:0000256" key="1">
    <source>
        <dbReference type="SAM" id="MobiDB-lite"/>
    </source>
</evidence>
<dbReference type="EMBL" id="MZGJ01000015">
    <property type="protein sequence ID" value="OQX50875.1"/>
    <property type="molecule type" value="Genomic_DNA"/>
</dbReference>
<feature type="compositionally biased region" description="Basic and acidic residues" evidence="1">
    <location>
        <begin position="27"/>
        <end position="67"/>
    </location>
</feature>
<accession>A0A1W9NXJ2</accession>
<proteinExistence type="predicted"/>